<dbReference type="Proteomes" id="UP001501787">
    <property type="component" value="Unassembled WGS sequence"/>
</dbReference>
<reference evidence="2" key="1">
    <citation type="journal article" date="2019" name="Int. J. Syst. Evol. Microbiol.">
        <title>The Global Catalogue of Microorganisms (GCM) 10K type strain sequencing project: providing services to taxonomists for standard genome sequencing and annotation.</title>
        <authorList>
            <consortium name="The Broad Institute Genomics Platform"/>
            <consortium name="The Broad Institute Genome Sequencing Center for Infectious Disease"/>
            <person name="Wu L."/>
            <person name="Ma J."/>
        </authorList>
    </citation>
    <scope>NUCLEOTIDE SEQUENCE [LARGE SCALE GENOMIC DNA]</scope>
    <source>
        <strain evidence="2">JCM 16343</strain>
    </source>
</reference>
<gene>
    <name evidence="1" type="ORF">GCM10009129_11200</name>
</gene>
<evidence type="ECO:0000313" key="2">
    <source>
        <dbReference type="Proteomes" id="UP001501787"/>
    </source>
</evidence>
<organism evidence="1 2">
    <name type="scientific">Psychrobacter aestuarii</name>
    <dbReference type="NCBI Taxonomy" id="556327"/>
    <lineage>
        <taxon>Bacteria</taxon>
        <taxon>Pseudomonadati</taxon>
        <taxon>Pseudomonadota</taxon>
        <taxon>Gammaproteobacteria</taxon>
        <taxon>Moraxellales</taxon>
        <taxon>Moraxellaceae</taxon>
        <taxon>Psychrobacter</taxon>
    </lineage>
</organism>
<protein>
    <submittedName>
        <fullName evidence="1">Uncharacterized protein</fullName>
    </submittedName>
</protein>
<dbReference type="EMBL" id="BAAAFR010000001">
    <property type="protein sequence ID" value="GAA0315668.1"/>
    <property type="molecule type" value="Genomic_DNA"/>
</dbReference>
<accession>A0ABP3FGH4</accession>
<evidence type="ECO:0000313" key="1">
    <source>
        <dbReference type="EMBL" id="GAA0315668.1"/>
    </source>
</evidence>
<comment type="caution">
    <text evidence="1">The sequence shown here is derived from an EMBL/GenBank/DDBJ whole genome shotgun (WGS) entry which is preliminary data.</text>
</comment>
<proteinExistence type="predicted"/>
<name>A0ABP3FGH4_9GAMM</name>
<dbReference type="RefSeq" id="WP_201503427.1">
    <property type="nucleotide sequence ID" value="NZ_BAAAFR010000001.1"/>
</dbReference>
<sequence>MAVFGKITTLLGLGKQNDLLITDPQTPTDINIAILTNCAITCRCGGMALPTQVKGNEYCCLRCDKQMLNIRYNLGQRAESDDDWCIQPKDEKHMIDMAHYDEAYKQIKARYGK</sequence>
<keyword evidence="2" id="KW-1185">Reference proteome</keyword>